<dbReference type="Gene3D" id="3.40.1620.10">
    <property type="entry name" value="YefM-like domain"/>
    <property type="match status" value="1"/>
</dbReference>
<dbReference type="OrthoDB" id="33091at2"/>
<evidence type="ECO:0000313" key="5">
    <source>
        <dbReference type="Proteomes" id="UP000246894"/>
    </source>
</evidence>
<dbReference type="AlphaFoldDB" id="A0A2Z3S0S1"/>
<evidence type="ECO:0000256" key="2">
    <source>
        <dbReference type="RuleBase" id="RU362080"/>
    </source>
</evidence>
<organism evidence="4 5">
    <name type="scientific">Aurantimicrobium photophilum</name>
    <dbReference type="NCBI Taxonomy" id="1987356"/>
    <lineage>
        <taxon>Bacteria</taxon>
        <taxon>Bacillati</taxon>
        <taxon>Actinomycetota</taxon>
        <taxon>Actinomycetes</taxon>
        <taxon>Micrococcales</taxon>
        <taxon>Microbacteriaceae</taxon>
        <taxon>Aurantimicrobium</taxon>
    </lineage>
</organism>
<evidence type="ECO:0000313" key="4">
    <source>
        <dbReference type="EMBL" id="AWR22300.1"/>
    </source>
</evidence>
<feature type="compositionally biased region" description="Basic and acidic residues" evidence="3">
    <location>
        <begin position="68"/>
        <end position="84"/>
    </location>
</feature>
<dbReference type="NCBIfam" id="TIGR01552">
    <property type="entry name" value="phd_fam"/>
    <property type="match status" value="1"/>
</dbReference>
<keyword evidence="5" id="KW-1185">Reference proteome</keyword>
<dbReference type="Pfam" id="PF02604">
    <property type="entry name" value="PhdYeFM_antitox"/>
    <property type="match status" value="1"/>
</dbReference>
<reference evidence="4 5" key="1">
    <citation type="submission" date="2017-10" db="EMBL/GenBank/DDBJ databases">
        <title>Genome of an Actinobacterium that displays light-enhanced growth.</title>
        <authorList>
            <person name="Maresca J.A."/>
            <person name="Hempel P."/>
            <person name="Shevchenko O."/>
            <person name="Miller K.J."/>
            <person name="Hahn M.W."/>
        </authorList>
    </citation>
    <scope>NUCLEOTIDE SEQUENCE [LARGE SCALE GENOMIC DNA]</scope>
    <source>
        <strain evidence="4 5">MWH-Mo1</strain>
    </source>
</reference>
<protein>
    <recommendedName>
        <fullName evidence="2">Antitoxin</fullName>
    </recommendedName>
</protein>
<name>A0A2Z3S0S1_9MICO</name>
<dbReference type="InterPro" id="IPR006442">
    <property type="entry name" value="Antitoxin_Phd/YefM"/>
</dbReference>
<accession>A0A2Z3S0S1</accession>
<gene>
    <name evidence="4" type="ORF">AURMO_01718</name>
</gene>
<dbReference type="SUPFAM" id="SSF143120">
    <property type="entry name" value="YefM-like"/>
    <property type="match status" value="1"/>
</dbReference>
<dbReference type="RefSeq" id="WP_110234746.1">
    <property type="nucleotide sequence ID" value="NZ_CP023994.1"/>
</dbReference>
<dbReference type="Proteomes" id="UP000246894">
    <property type="component" value="Chromosome"/>
</dbReference>
<dbReference type="KEGG" id="aum:AURMO_01718"/>
<comment type="similarity">
    <text evidence="1 2">Belongs to the phD/YefM antitoxin family.</text>
</comment>
<proteinExistence type="inferred from homology"/>
<comment type="function">
    <text evidence="2">Antitoxin component of a type II toxin-antitoxin (TA) system.</text>
</comment>
<evidence type="ECO:0000256" key="1">
    <source>
        <dbReference type="ARBA" id="ARBA00009981"/>
    </source>
</evidence>
<feature type="region of interest" description="Disordered" evidence="3">
    <location>
        <begin position="58"/>
        <end position="84"/>
    </location>
</feature>
<dbReference type="InterPro" id="IPR036165">
    <property type="entry name" value="YefM-like_sf"/>
</dbReference>
<sequence length="84" mass="9335">MQQVNILEARNSLSRLVSFAVQGEEIVIANRGKAVVRLVPTEPAPVKSGKAAAMWLLKNPPPTPTSRTKQELETQIQENREAWD</sequence>
<evidence type="ECO:0000256" key="3">
    <source>
        <dbReference type="SAM" id="MobiDB-lite"/>
    </source>
</evidence>
<dbReference type="EMBL" id="CP023994">
    <property type="protein sequence ID" value="AWR22300.1"/>
    <property type="molecule type" value="Genomic_DNA"/>
</dbReference>